<dbReference type="Gene3D" id="3.40.50.300">
    <property type="entry name" value="P-loop containing nucleotide triphosphate hydrolases"/>
    <property type="match status" value="1"/>
</dbReference>
<evidence type="ECO:0000256" key="7">
    <source>
        <dbReference type="RuleBase" id="RU000577"/>
    </source>
</evidence>
<evidence type="ECO:0000259" key="9">
    <source>
        <dbReference type="SMART" id="SM00382"/>
    </source>
</evidence>
<dbReference type="GO" id="GO:0005886">
    <property type="term" value="C:plasma membrane"/>
    <property type="evidence" value="ECO:0007669"/>
    <property type="project" value="TreeGrafter"/>
</dbReference>
<dbReference type="GO" id="GO:0008289">
    <property type="term" value="F:lipid binding"/>
    <property type="evidence" value="ECO:0007669"/>
    <property type="project" value="UniProtKB-KW"/>
</dbReference>
<comment type="similarity">
    <text evidence="8">Belongs to the DnaA family.</text>
</comment>
<dbReference type="Gene3D" id="3.30.300.180">
    <property type="match status" value="1"/>
</dbReference>
<evidence type="ECO:0000256" key="4">
    <source>
        <dbReference type="ARBA" id="ARBA00022840"/>
    </source>
</evidence>
<dbReference type="GO" id="GO:0003688">
    <property type="term" value="F:DNA replication origin binding"/>
    <property type="evidence" value="ECO:0007669"/>
    <property type="project" value="InterPro"/>
</dbReference>
<dbReference type="InterPro" id="IPR013159">
    <property type="entry name" value="DnaA_C"/>
</dbReference>
<evidence type="ECO:0000259" key="10">
    <source>
        <dbReference type="SMART" id="SM00760"/>
    </source>
</evidence>
<dbReference type="Gene3D" id="1.10.1750.10">
    <property type="match status" value="1"/>
</dbReference>
<dbReference type="CDD" id="cd00009">
    <property type="entry name" value="AAA"/>
    <property type="match status" value="1"/>
</dbReference>
<feature type="domain" description="Chromosomal replication initiator DnaA C-terminal" evidence="10">
    <location>
        <begin position="393"/>
        <end position="461"/>
    </location>
</feature>
<dbReference type="InterPro" id="IPR003593">
    <property type="entry name" value="AAA+_ATPase"/>
</dbReference>
<keyword evidence="6 7" id="KW-0238">DNA-binding</keyword>
<dbReference type="SMART" id="SM00382">
    <property type="entry name" value="AAA"/>
    <property type="match status" value="1"/>
</dbReference>
<dbReference type="CDD" id="cd06571">
    <property type="entry name" value="Bac_DnaA_C"/>
    <property type="match status" value="1"/>
</dbReference>
<feature type="domain" description="AAA+ ATPase" evidence="9">
    <location>
        <begin position="178"/>
        <end position="317"/>
    </location>
</feature>
<dbReference type="RefSeq" id="WP_244148650.1">
    <property type="nucleotide sequence ID" value="NZ_FMXO01000005.1"/>
</dbReference>
<dbReference type="PANTHER" id="PTHR30050:SF2">
    <property type="entry name" value="CHROMOSOMAL REPLICATION INITIATOR PROTEIN DNAA"/>
    <property type="match status" value="1"/>
</dbReference>
<dbReference type="GO" id="GO:0006275">
    <property type="term" value="P:regulation of DNA replication"/>
    <property type="evidence" value="ECO:0007669"/>
    <property type="project" value="InterPro"/>
</dbReference>
<organism evidence="11 12">
    <name type="scientific">Desulfonatronum thiosulfatophilum</name>
    <dbReference type="NCBI Taxonomy" id="617002"/>
    <lineage>
        <taxon>Bacteria</taxon>
        <taxon>Pseudomonadati</taxon>
        <taxon>Thermodesulfobacteriota</taxon>
        <taxon>Desulfovibrionia</taxon>
        <taxon>Desulfovibrionales</taxon>
        <taxon>Desulfonatronaceae</taxon>
        <taxon>Desulfonatronum</taxon>
    </lineage>
</organism>
<evidence type="ECO:0000256" key="6">
    <source>
        <dbReference type="ARBA" id="ARBA00023125"/>
    </source>
</evidence>
<gene>
    <name evidence="11" type="ORF">SAMN05660653_01101</name>
</gene>
<dbReference type="Pfam" id="PF11638">
    <property type="entry name" value="DnaA_N"/>
    <property type="match status" value="1"/>
</dbReference>
<evidence type="ECO:0000313" key="11">
    <source>
        <dbReference type="EMBL" id="SDB22604.1"/>
    </source>
</evidence>
<evidence type="ECO:0000256" key="8">
    <source>
        <dbReference type="RuleBase" id="RU004227"/>
    </source>
</evidence>
<evidence type="ECO:0000313" key="12">
    <source>
        <dbReference type="Proteomes" id="UP000198771"/>
    </source>
</evidence>
<evidence type="ECO:0000256" key="1">
    <source>
        <dbReference type="ARBA" id="ARBA00022490"/>
    </source>
</evidence>
<dbReference type="SUPFAM" id="SSF48295">
    <property type="entry name" value="TrpR-like"/>
    <property type="match status" value="1"/>
</dbReference>
<dbReference type="Pfam" id="PF00308">
    <property type="entry name" value="Bac_DnaA"/>
    <property type="match status" value="1"/>
</dbReference>
<keyword evidence="1" id="KW-0963">Cytoplasm</keyword>
<dbReference type="SUPFAM" id="SSF52540">
    <property type="entry name" value="P-loop containing nucleoside triphosphate hydrolases"/>
    <property type="match status" value="1"/>
</dbReference>
<dbReference type="InterPro" id="IPR013317">
    <property type="entry name" value="DnaA_dom"/>
</dbReference>
<dbReference type="InterPro" id="IPR020591">
    <property type="entry name" value="Chromosome_initiator_DnaA-like"/>
</dbReference>
<accession>A0A1G6BPM4</accession>
<dbReference type="GO" id="GO:0006270">
    <property type="term" value="P:DNA replication initiation"/>
    <property type="evidence" value="ECO:0007669"/>
    <property type="project" value="InterPro"/>
</dbReference>
<keyword evidence="2 7" id="KW-0235">DNA replication</keyword>
<dbReference type="GO" id="GO:0005524">
    <property type="term" value="F:ATP binding"/>
    <property type="evidence" value="ECO:0007669"/>
    <property type="project" value="UniProtKB-KW"/>
</dbReference>
<dbReference type="EMBL" id="FMXO01000005">
    <property type="protein sequence ID" value="SDB22604.1"/>
    <property type="molecule type" value="Genomic_DNA"/>
</dbReference>
<dbReference type="InterPro" id="IPR010921">
    <property type="entry name" value="Trp_repressor/repl_initiator"/>
</dbReference>
<keyword evidence="3 7" id="KW-0547">Nucleotide-binding</keyword>
<keyword evidence="5" id="KW-0446">Lipid-binding</keyword>
<evidence type="ECO:0000256" key="3">
    <source>
        <dbReference type="ARBA" id="ARBA00022741"/>
    </source>
</evidence>
<keyword evidence="4 7" id="KW-0067">ATP-binding</keyword>
<dbReference type="InterPro" id="IPR038454">
    <property type="entry name" value="DnaA_N_sf"/>
</dbReference>
<comment type="function">
    <text evidence="7">Plays an essential role in the initiation and regulation of chromosomal replication. ATP-DnaA binds to the origin of replication (oriC) to initiate formation of the DNA replication initiation complex once per cell cycle. Binds the DnaA box (a 9 base pair repeat at the origin) and separates the double-stranded (ds)DNA. Forms a right-handed helical filament on oriC DNA; dsDNA binds to the exterior of the filament while single-stranded (ss)DNA is stabiized in the filament's interior. The ATP-DnaA-oriC complex binds and stabilizes one strand of the AT-rich DNA unwinding element (DUE), permitting loading of DNA polymerase. After initiation quickly degrades to an ADP-DnaA complex that is not apt for DNA replication. Binds acidic phospholipids.</text>
</comment>
<reference evidence="11 12" key="1">
    <citation type="submission" date="2016-10" db="EMBL/GenBank/DDBJ databases">
        <authorList>
            <person name="de Groot N.N."/>
        </authorList>
    </citation>
    <scope>NUCLEOTIDE SEQUENCE [LARGE SCALE GENOMIC DNA]</scope>
    <source>
        <strain evidence="11 12">ASO4-2</strain>
    </source>
</reference>
<dbReference type="InterPro" id="IPR027417">
    <property type="entry name" value="P-loop_NTPase"/>
</dbReference>
<dbReference type="InterPro" id="IPR018312">
    <property type="entry name" value="Chromosome_initiator_DnaA_CS"/>
</dbReference>
<dbReference type="Gene3D" id="1.10.8.60">
    <property type="match status" value="1"/>
</dbReference>
<dbReference type="PROSITE" id="PS01008">
    <property type="entry name" value="DNAA"/>
    <property type="match status" value="1"/>
</dbReference>
<dbReference type="Proteomes" id="UP000198771">
    <property type="component" value="Unassembled WGS sequence"/>
</dbReference>
<dbReference type="PANTHER" id="PTHR30050">
    <property type="entry name" value="CHROMOSOMAL REPLICATION INITIATOR PROTEIN DNAA"/>
    <property type="match status" value="1"/>
</dbReference>
<name>A0A1G6BPM4_9BACT</name>
<dbReference type="AlphaFoldDB" id="A0A1G6BPM4"/>
<sequence>MSVRLTSMSVIWKKTLEILQKSINPAHVRAWLIPLQSSLDDNGLTLTASNGFVVSWVKSRYLEAIEHAVRQVSTRDVRVRIVSASNGDRRTECSAPQRMQQHTLPMSMTPQLPVVHVSPAAAENGGPAGTSLPGGFAGCKTGSANATGWRFSFQDFVVGPSNELAFSAARSICRQQLVTDQFYICSAPGLGKTHLLQAIGRELAEKGGRNRSKVRLAYLSAEDFACRMVMALKRREMETFKAGFREGADVLLLEDVHFLQGKEKTQEELLATIKSMRSMGKQVIFTSSFLPRELPKLDGQLASQFCDGFMAVIEKPDFETRMRILEAKAKVFQVQIPQDVNELFANSIPNDIRLLENCLQNLVIKARLMNQRISHGLALEILRNYAPSAARPDLESIIAFVCRSFNLSHEALRTKSRKKENVLARNTIFFLARKHTEMSLKDIGEAFNRKHSTVIKGITTVEREMSLQSQVGRQMDHLVQTLEAQSSPGASSSRVITH</sequence>
<dbReference type="PRINTS" id="PR00051">
    <property type="entry name" value="DNAA"/>
</dbReference>
<dbReference type="SMART" id="SM00760">
    <property type="entry name" value="Bac_DnaA_C"/>
    <property type="match status" value="1"/>
</dbReference>
<protein>
    <recommendedName>
        <fullName evidence="7">Chromosomal replication initiator protein DnaA</fullName>
    </recommendedName>
</protein>
<evidence type="ECO:0000256" key="2">
    <source>
        <dbReference type="ARBA" id="ARBA00022705"/>
    </source>
</evidence>
<proteinExistence type="inferred from homology"/>
<evidence type="ECO:0000256" key="5">
    <source>
        <dbReference type="ARBA" id="ARBA00023121"/>
    </source>
</evidence>
<dbReference type="Pfam" id="PF08299">
    <property type="entry name" value="Bac_DnaA_C"/>
    <property type="match status" value="1"/>
</dbReference>
<keyword evidence="12" id="KW-1185">Reference proteome</keyword>
<dbReference type="STRING" id="617002.SAMN05660653_01101"/>
<dbReference type="InterPro" id="IPR024633">
    <property type="entry name" value="DnaA_N_dom"/>
</dbReference>